<dbReference type="Proteomes" id="UP000092730">
    <property type="component" value="Chromosome 3"/>
</dbReference>
<reference evidence="2" key="1">
    <citation type="submission" date="2013-07" db="EMBL/GenBank/DDBJ databases">
        <title>The Genome Sequence of Cryptococcus bestiolae CBS10118.</title>
        <authorList>
            <consortium name="The Broad Institute Genome Sequencing Platform"/>
            <person name="Cuomo C."/>
            <person name="Litvintseva A."/>
            <person name="Chen Y."/>
            <person name="Heitman J."/>
            <person name="Sun S."/>
            <person name="Springer D."/>
            <person name="Dromer F."/>
            <person name="Young S.K."/>
            <person name="Zeng Q."/>
            <person name="Gargeya S."/>
            <person name="Fitzgerald M."/>
            <person name="Abouelleil A."/>
            <person name="Alvarado L."/>
            <person name="Berlin A.M."/>
            <person name="Chapman S.B."/>
            <person name="Dewar J."/>
            <person name="Goldberg J."/>
            <person name="Griggs A."/>
            <person name="Gujja S."/>
            <person name="Hansen M."/>
            <person name="Howarth C."/>
            <person name="Imamovic A."/>
            <person name="Larimer J."/>
            <person name="McCowan C."/>
            <person name="Murphy C."/>
            <person name="Pearson M."/>
            <person name="Priest M."/>
            <person name="Roberts A."/>
            <person name="Saif S."/>
            <person name="Shea T."/>
            <person name="Sykes S."/>
            <person name="Wortman J."/>
            <person name="Nusbaum C."/>
            <person name="Birren B."/>
        </authorList>
    </citation>
    <scope>NUCLEOTIDE SEQUENCE [LARGE SCALE GENOMIC DNA]</scope>
    <source>
        <strain evidence="2">CBS 10118</strain>
    </source>
</reference>
<reference evidence="2" key="3">
    <citation type="submission" date="2014-01" db="EMBL/GenBank/DDBJ databases">
        <title>Evolution of pathogenesis and genome organization in the Tremellales.</title>
        <authorList>
            <person name="Cuomo C."/>
            <person name="Litvintseva A."/>
            <person name="Heitman J."/>
            <person name="Chen Y."/>
            <person name="Sun S."/>
            <person name="Springer D."/>
            <person name="Dromer F."/>
            <person name="Young S."/>
            <person name="Zeng Q."/>
            <person name="Chapman S."/>
            <person name="Gujja S."/>
            <person name="Saif S."/>
            <person name="Birren B."/>
        </authorList>
    </citation>
    <scope>NUCLEOTIDE SEQUENCE</scope>
    <source>
        <strain evidence="2">CBS 10118</strain>
    </source>
</reference>
<evidence type="ECO:0000256" key="1">
    <source>
        <dbReference type="SAM" id="MobiDB-lite"/>
    </source>
</evidence>
<evidence type="ECO:0000313" key="2">
    <source>
        <dbReference type="EMBL" id="OCF21975.1"/>
    </source>
</evidence>
<dbReference type="EMBL" id="CP144543">
    <property type="protein sequence ID" value="WVW83453.1"/>
    <property type="molecule type" value="Genomic_DNA"/>
</dbReference>
<feature type="region of interest" description="Disordered" evidence="1">
    <location>
        <begin position="1"/>
        <end position="20"/>
    </location>
</feature>
<sequence>MPETTRPTTQVESEVQRSEFSTDNYNYYTEHSTEGHPPESVCGQLLERARIGLKIPAEIPTKSDQRSAEVAMVFHEIAIITKHPSTSDNPSQTPLYNVSRNFVWDKIGTLHTHECTSPECRGYKGTEAKDKLFKKKVPRETQGGTPMELAQEHPQIFSEVISTQENSQYTQVKSWVHVLRPSNRTLHTVYLWGEPLHYDRYQTVWGGEEDLEIPPGYVATAQWLGNAGDSFNAEDDRRGLGLSWRRLWQKVKP</sequence>
<reference evidence="3" key="2">
    <citation type="submission" date="2013-07" db="EMBL/GenBank/DDBJ databases">
        <authorList>
            <consortium name="The Broad Institute Genome Sequencing Platform"/>
            <person name="Cuomo C."/>
            <person name="Litvintseva A."/>
            <person name="Chen Y."/>
            <person name="Heitman J."/>
            <person name="Sun S."/>
            <person name="Springer D."/>
            <person name="Dromer F."/>
            <person name="Young S.K."/>
            <person name="Zeng Q."/>
            <person name="Gargeya S."/>
            <person name="Fitzgerald M."/>
            <person name="Abouelleil A."/>
            <person name="Alvarado L."/>
            <person name="Berlin A.M."/>
            <person name="Chapman S.B."/>
            <person name="Dewar J."/>
            <person name="Goldberg J."/>
            <person name="Griggs A."/>
            <person name="Gujja S."/>
            <person name="Hansen M."/>
            <person name="Howarth C."/>
            <person name="Imamovic A."/>
            <person name="Larimer J."/>
            <person name="McCowan C."/>
            <person name="Murphy C."/>
            <person name="Pearson M."/>
            <person name="Priest M."/>
            <person name="Roberts A."/>
            <person name="Saif S."/>
            <person name="Shea T."/>
            <person name="Sykes S."/>
            <person name="Wortman J."/>
            <person name="Nusbaum C."/>
            <person name="Birren B."/>
        </authorList>
    </citation>
    <scope>NUCLEOTIDE SEQUENCE</scope>
    <source>
        <strain evidence="3">CBS 10118</strain>
    </source>
</reference>
<accession>A0A1B9FT77</accession>
<evidence type="ECO:0000313" key="3">
    <source>
        <dbReference type="EMBL" id="WVW83453.1"/>
    </source>
</evidence>
<organism evidence="2">
    <name type="scientific">Kwoniella bestiolae CBS 10118</name>
    <dbReference type="NCBI Taxonomy" id="1296100"/>
    <lineage>
        <taxon>Eukaryota</taxon>
        <taxon>Fungi</taxon>
        <taxon>Dikarya</taxon>
        <taxon>Basidiomycota</taxon>
        <taxon>Agaricomycotina</taxon>
        <taxon>Tremellomycetes</taxon>
        <taxon>Tremellales</taxon>
        <taxon>Cryptococcaceae</taxon>
        <taxon>Kwoniella</taxon>
    </lineage>
</organism>
<reference evidence="3" key="4">
    <citation type="submission" date="2024-02" db="EMBL/GenBank/DDBJ databases">
        <title>Comparative genomics of Cryptococcus and Kwoniella reveals pathogenesis evolution and contrasting modes of karyotype evolution via chromosome fusion or intercentromeric recombination.</title>
        <authorList>
            <person name="Coelho M.A."/>
            <person name="David-Palma M."/>
            <person name="Shea T."/>
            <person name="Bowers K."/>
            <person name="McGinley-Smith S."/>
            <person name="Mohammad A.W."/>
            <person name="Gnirke A."/>
            <person name="Yurkov A.M."/>
            <person name="Nowrousian M."/>
            <person name="Sun S."/>
            <person name="Cuomo C.A."/>
            <person name="Heitman J."/>
        </authorList>
    </citation>
    <scope>NUCLEOTIDE SEQUENCE</scope>
    <source>
        <strain evidence="3">CBS 10118</strain>
    </source>
</reference>
<dbReference type="RefSeq" id="XP_019043045.1">
    <property type="nucleotide sequence ID" value="XM_019195332.1"/>
</dbReference>
<dbReference type="KEGG" id="kbi:30213155"/>
<dbReference type="GeneID" id="30213155"/>
<gene>
    <name evidence="2" type="ORF">I302_08756</name>
    <name evidence="3" type="ORF">I302_105474</name>
</gene>
<proteinExistence type="predicted"/>
<name>A0A1B9FT77_9TREE</name>
<dbReference type="VEuPathDB" id="FungiDB:I302_08756"/>
<keyword evidence="4" id="KW-1185">Reference proteome</keyword>
<dbReference type="EMBL" id="KI894026">
    <property type="protein sequence ID" value="OCF21975.1"/>
    <property type="molecule type" value="Genomic_DNA"/>
</dbReference>
<dbReference type="AlphaFoldDB" id="A0A1B9FT77"/>
<evidence type="ECO:0000313" key="4">
    <source>
        <dbReference type="Proteomes" id="UP000092730"/>
    </source>
</evidence>
<protein>
    <submittedName>
        <fullName evidence="2">Uncharacterized protein</fullName>
    </submittedName>
</protein>